<protein>
    <submittedName>
        <fullName evidence="1">Uncharacterized protein</fullName>
    </submittedName>
</protein>
<reference evidence="1 2" key="1">
    <citation type="submission" date="2016-09" db="EMBL/GenBank/DDBJ databases">
        <title>Metabolic pathway, cell adaptation mechanisms and a novel monoxygenase revealed through proteogenomic-transcription analysis of a Sphingomonas haloaromaticamans strain degrading the fungicide ortho-phenylphenol.</title>
        <authorList>
            <person name="Perruchon C."/>
            <person name="Papadopoulou E.S."/>
            <person name="Rousidou C."/>
            <person name="Vasileiadis S."/>
            <person name="Tanou G."/>
            <person name="Amoutzias G."/>
            <person name="Molassiotis A."/>
            <person name="Karpouzas D.G."/>
        </authorList>
    </citation>
    <scope>NUCLEOTIDE SEQUENCE [LARGE SCALE GENOMIC DNA]</scope>
    <source>
        <strain evidence="1 2">P3</strain>
    </source>
</reference>
<dbReference type="RefSeq" id="WP_015458012.1">
    <property type="nucleotide sequence ID" value="NZ_MIPT01000001.1"/>
</dbReference>
<evidence type="ECO:0000313" key="2">
    <source>
        <dbReference type="Proteomes" id="UP000179467"/>
    </source>
</evidence>
<name>A0A1S1HHA8_9SPHN</name>
<dbReference type="EMBL" id="MIPT01000001">
    <property type="protein sequence ID" value="OHT21418.1"/>
    <property type="molecule type" value="Genomic_DNA"/>
</dbReference>
<organism evidence="1 2">
    <name type="scientific">Edaphosphingomonas haloaromaticamans</name>
    <dbReference type="NCBI Taxonomy" id="653954"/>
    <lineage>
        <taxon>Bacteria</taxon>
        <taxon>Pseudomonadati</taxon>
        <taxon>Pseudomonadota</taxon>
        <taxon>Alphaproteobacteria</taxon>
        <taxon>Sphingomonadales</taxon>
        <taxon>Rhizorhabdaceae</taxon>
        <taxon>Edaphosphingomonas</taxon>
    </lineage>
</organism>
<keyword evidence="2" id="KW-1185">Reference proteome</keyword>
<sequence length="63" mass="6874">MFGMTASFCERRALEELRAAEEATCLEAAASHRQLAREFAARARALRAEAEAARHIQIDAVAG</sequence>
<dbReference type="Proteomes" id="UP000179467">
    <property type="component" value="Unassembled WGS sequence"/>
</dbReference>
<evidence type="ECO:0000313" key="1">
    <source>
        <dbReference type="EMBL" id="OHT21418.1"/>
    </source>
</evidence>
<proteinExistence type="predicted"/>
<comment type="caution">
    <text evidence="1">The sequence shown here is derived from an EMBL/GenBank/DDBJ whole genome shotgun (WGS) entry which is preliminary data.</text>
</comment>
<gene>
    <name evidence="1" type="ORF">BHE75_03425</name>
</gene>
<dbReference type="AlphaFoldDB" id="A0A1S1HHA8"/>
<accession>A0A1S1HHA8</accession>